<name>A0AAV7TME5_PLEWA</name>
<evidence type="ECO:0000313" key="2">
    <source>
        <dbReference type="EMBL" id="KAJ1177783.1"/>
    </source>
</evidence>
<feature type="region of interest" description="Disordered" evidence="1">
    <location>
        <begin position="43"/>
        <end position="70"/>
    </location>
</feature>
<keyword evidence="3" id="KW-1185">Reference proteome</keyword>
<proteinExistence type="predicted"/>
<accession>A0AAV7TME5</accession>
<reference evidence="2" key="1">
    <citation type="journal article" date="2022" name="bioRxiv">
        <title>Sequencing and chromosome-scale assembly of the giantPleurodeles waltlgenome.</title>
        <authorList>
            <person name="Brown T."/>
            <person name="Elewa A."/>
            <person name="Iarovenko S."/>
            <person name="Subramanian E."/>
            <person name="Araus A.J."/>
            <person name="Petzold A."/>
            <person name="Susuki M."/>
            <person name="Suzuki K.-i.T."/>
            <person name="Hayashi T."/>
            <person name="Toyoda A."/>
            <person name="Oliveira C."/>
            <person name="Osipova E."/>
            <person name="Leigh N.D."/>
            <person name="Simon A."/>
            <person name="Yun M.H."/>
        </authorList>
    </citation>
    <scope>NUCLEOTIDE SEQUENCE</scope>
    <source>
        <strain evidence="2">20211129_DDA</strain>
        <tissue evidence="2">Liver</tissue>
    </source>
</reference>
<comment type="caution">
    <text evidence="2">The sequence shown here is derived from an EMBL/GenBank/DDBJ whole genome shotgun (WGS) entry which is preliminary data.</text>
</comment>
<dbReference type="Proteomes" id="UP001066276">
    <property type="component" value="Chromosome 3_2"/>
</dbReference>
<dbReference type="AlphaFoldDB" id="A0AAV7TME5"/>
<evidence type="ECO:0000313" key="3">
    <source>
        <dbReference type="Proteomes" id="UP001066276"/>
    </source>
</evidence>
<dbReference type="EMBL" id="JANPWB010000006">
    <property type="protein sequence ID" value="KAJ1177783.1"/>
    <property type="molecule type" value="Genomic_DNA"/>
</dbReference>
<gene>
    <name evidence="2" type="ORF">NDU88_003035</name>
</gene>
<sequence>MRRGGRPSSCEGALYHLSPIEWPGWAYEDGVCPHVMLGARPLPSRDGSLSPLLRTRRLPDPGAHSGSQDVREEALLRPCCGAAAPA</sequence>
<protein>
    <submittedName>
        <fullName evidence="2">Uncharacterized protein</fullName>
    </submittedName>
</protein>
<evidence type="ECO:0000256" key="1">
    <source>
        <dbReference type="SAM" id="MobiDB-lite"/>
    </source>
</evidence>
<organism evidence="2 3">
    <name type="scientific">Pleurodeles waltl</name>
    <name type="common">Iberian ribbed newt</name>
    <dbReference type="NCBI Taxonomy" id="8319"/>
    <lineage>
        <taxon>Eukaryota</taxon>
        <taxon>Metazoa</taxon>
        <taxon>Chordata</taxon>
        <taxon>Craniata</taxon>
        <taxon>Vertebrata</taxon>
        <taxon>Euteleostomi</taxon>
        <taxon>Amphibia</taxon>
        <taxon>Batrachia</taxon>
        <taxon>Caudata</taxon>
        <taxon>Salamandroidea</taxon>
        <taxon>Salamandridae</taxon>
        <taxon>Pleurodelinae</taxon>
        <taxon>Pleurodeles</taxon>
    </lineage>
</organism>